<feature type="compositionally biased region" description="Polar residues" evidence="1">
    <location>
        <begin position="93"/>
        <end position="104"/>
    </location>
</feature>
<evidence type="ECO:0000313" key="3">
    <source>
        <dbReference type="Proteomes" id="UP001501509"/>
    </source>
</evidence>
<organism evidence="2 3">
    <name type="scientific">Actinomadura fulvescens</name>
    <dbReference type="NCBI Taxonomy" id="46160"/>
    <lineage>
        <taxon>Bacteria</taxon>
        <taxon>Bacillati</taxon>
        <taxon>Actinomycetota</taxon>
        <taxon>Actinomycetes</taxon>
        <taxon>Streptosporangiales</taxon>
        <taxon>Thermomonosporaceae</taxon>
        <taxon>Actinomadura</taxon>
    </lineage>
</organism>
<evidence type="ECO:0000256" key="1">
    <source>
        <dbReference type="SAM" id="MobiDB-lite"/>
    </source>
</evidence>
<comment type="caution">
    <text evidence="2">The sequence shown here is derived from an EMBL/GenBank/DDBJ whole genome shotgun (WGS) entry which is preliminary data.</text>
</comment>
<dbReference type="EMBL" id="BAAATD010000034">
    <property type="protein sequence ID" value="GAA2640130.1"/>
    <property type="molecule type" value="Genomic_DNA"/>
</dbReference>
<accession>A0ABN3R2U6</accession>
<feature type="compositionally biased region" description="Polar residues" evidence="1">
    <location>
        <begin position="72"/>
        <end position="83"/>
    </location>
</feature>
<evidence type="ECO:0000313" key="2">
    <source>
        <dbReference type="EMBL" id="GAA2640130.1"/>
    </source>
</evidence>
<gene>
    <name evidence="2" type="ORF">GCM10010411_95540</name>
</gene>
<sequence>MVFQPPDEGLPPAGAKSGTPKEAPPALSALIPPWASDAHRVMPAGASMASQMARSHAPNPKNTGSPPRKANQALTSSHPQTPRQPIRHPTPTNPKANPQKQGPR</sequence>
<keyword evidence="3" id="KW-1185">Reference proteome</keyword>
<name>A0ABN3R2U6_9ACTN</name>
<feature type="region of interest" description="Disordered" evidence="1">
    <location>
        <begin position="1"/>
        <end position="104"/>
    </location>
</feature>
<protein>
    <submittedName>
        <fullName evidence="2">Uncharacterized protein</fullName>
    </submittedName>
</protein>
<dbReference type="Proteomes" id="UP001501509">
    <property type="component" value="Unassembled WGS sequence"/>
</dbReference>
<proteinExistence type="predicted"/>
<reference evidence="2 3" key="1">
    <citation type="journal article" date="2019" name="Int. J. Syst. Evol. Microbiol.">
        <title>The Global Catalogue of Microorganisms (GCM) 10K type strain sequencing project: providing services to taxonomists for standard genome sequencing and annotation.</title>
        <authorList>
            <consortium name="The Broad Institute Genomics Platform"/>
            <consortium name="The Broad Institute Genome Sequencing Center for Infectious Disease"/>
            <person name="Wu L."/>
            <person name="Ma J."/>
        </authorList>
    </citation>
    <scope>NUCLEOTIDE SEQUENCE [LARGE SCALE GENOMIC DNA]</scope>
    <source>
        <strain evidence="2 3">JCM 6833</strain>
    </source>
</reference>